<proteinExistence type="predicted"/>
<evidence type="ECO:0000313" key="1">
    <source>
        <dbReference type="EMBL" id="PIP57932.1"/>
    </source>
</evidence>
<reference evidence="1 2" key="1">
    <citation type="submission" date="2017-09" db="EMBL/GenBank/DDBJ databases">
        <title>Depth-based differentiation of microbial function through sediment-hosted aquifers and enrichment of novel symbionts in the deep terrestrial subsurface.</title>
        <authorList>
            <person name="Probst A.J."/>
            <person name="Ladd B."/>
            <person name="Jarett J.K."/>
            <person name="Geller-Mcgrath D.E."/>
            <person name="Sieber C.M."/>
            <person name="Emerson J.B."/>
            <person name="Anantharaman K."/>
            <person name="Thomas B.C."/>
            <person name="Malmstrom R."/>
            <person name="Stieglmeier M."/>
            <person name="Klingl A."/>
            <person name="Woyke T."/>
            <person name="Ryan C.M."/>
            <person name="Banfield J.F."/>
        </authorList>
    </citation>
    <scope>NUCLEOTIDE SEQUENCE [LARGE SCALE GENOMIC DNA]</scope>
    <source>
        <strain evidence="1">CG22_combo_CG10-13_8_21_14_all_39_10</strain>
    </source>
</reference>
<accession>A0A2H0BJU4</accession>
<protein>
    <recommendedName>
        <fullName evidence="3">Transcriptional regulator</fullName>
    </recommendedName>
</protein>
<comment type="caution">
    <text evidence="1">The sequence shown here is derived from an EMBL/GenBank/DDBJ whole genome shotgun (WGS) entry which is preliminary data.</text>
</comment>
<evidence type="ECO:0000313" key="2">
    <source>
        <dbReference type="Proteomes" id="UP000229847"/>
    </source>
</evidence>
<organism evidence="1 2">
    <name type="scientific">Candidatus Woesebacteria bacterium CG22_combo_CG10-13_8_21_14_all_39_10</name>
    <dbReference type="NCBI Taxonomy" id="1975059"/>
    <lineage>
        <taxon>Bacteria</taxon>
        <taxon>Candidatus Woeseibacteriota</taxon>
    </lineage>
</organism>
<name>A0A2H0BJU4_9BACT</name>
<evidence type="ECO:0008006" key="3">
    <source>
        <dbReference type="Google" id="ProtNLM"/>
    </source>
</evidence>
<gene>
    <name evidence="1" type="ORF">COX03_00400</name>
</gene>
<dbReference type="Proteomes" id="UP000229847">
    <property type="component" value="Unassembled WGS sequence"/>
</dbReference>
<dbReference type="AlphaFoldDB" id="A0A2H0BJU4"/>
<sequence>MGTSGIIKLLNLKEIPLFGLNELGSLFGTENRQTLYKKVQRLEKSGIIKKLIKGKYRFLLKDVGDFTLANFLYQPSYISLESALSFYSIITGFPHQIISITIKKSKELEVGGKEYSYSRISPDLFWGWEKKENFLIATPEKALLDYLYFAKKGLRTLDWEEIDISNLDKDILFSQAKKFNIKVEI</sequence>
<dbReference type="EMBL" id="PCSW01000012">
    <property type="protein sequence ID" value="PIP57932.1"/>
    <property type="molecule type" value="Genomic_DNA"/>
</dbReference>